<dbReference type="InterPro" id="IPR011990">
    <property type="entry name" value="TPR-like_helical_dom_sf"/>
</dbReference>
<protein>
    <submittedName>
        <fullName evidence="2">HCP-like protein</fullName>
    </submittedName>
</protein>
<dbReference type="PANTHER" id="PTHR43628:SF1">
    <property type="entry name" value="CHITIN SYNTHASE REGULATORY FACTOR 2-RELATED"/>
    <property type="match status" value="1"/>
</dbReference>
<gene>
    <name evidence="2" type="ORF">M427DRAFT_30409</name>
</gene>
<organism evidence="2 3">
    <name type="scientific">Gonapodya prolifera (strain JEL478)</name>
    <name type="common">Monoblepharis prolifera</name>
    <dbReference type="NCBI Taxonomy" id="1344416"/>
    <lineage>
        <taxon>Eukaryota</taxon>
        <taxon>Fungi</taxon>
        <taxon>Fungi incertae sedis</taxon>
        <taxon>Chytridiomycota</taxon>
        <taxon>Chytridiomycota incertae sedis</taxon>
        <taxon>Monoblepharidomycetes</taxon>
        <taxon>Monoblepharidales</taxon>
        <taxon>Gonapodyaceae</taxon>
        <taxon>Gonapodya</taxon>
    </lineage>
</organism>
<keyword evidence="3" id="KW-1185">Reference proteome</keyword>
<dbReference type="EMBL" id="KQ965746">
    <property type="protein sequence ID" value="KXS17622.1"/>
    <property type="molecule type" value="Genomic_DNA"/>
</dbReference>
<reference evidence="2 3" key="1">
    <citation type="journal article" date="2015" name="Genome Biol. Evol.">
        <title>Phylogenomic analyses indicate that early fungi evolved digesting cell walls of algal ancestors of land plants.</title>
        <authorList>
            <person name="Chang Y."/>
            <person name="Wang S."/>
            <person name="Sekimoto S."/>
            <person name="Aerts A.L."/>
            <person name="Choi C."/>
            <person name="Clum A."/>
            <person name="LaButti K.M."/>
            <person name="Lindquist E.A."/>
            <person name="Yee Ngan C."/>
            <person name="Ohm R.A."/>
            <person name="Salamov A.A."/>
            <person name="Grigoriev I.V."/>
            <person name="Spatafora J.W."/>
            <person name="Berbee M.L."/>
        </authorList>
    </citation>
    <scope>NUCLEOTIDE SEQUENCE [LARGE SCALE GENOMIC DNA]</scope>
    <source>
        <strain evidence="2 3">JEL478</strain>
    </source>
</reference>
<dbReference type="InterPro" id="IPR006597">
    <property type="entry name" value="Sel1-like"/>
</dbReference>
<proteinExistence type="predicted"/>
<dbReference type="SUPFAM" id="SSF81901">
    <property type="entry name" value="HCP-like"/>
    <property type="match status" value="3"/>
</dbReference>
<feature type="region of interest" description="Disordered" evidence="1">
    <location>
        <begin position="1"/>
        <end position="24"/>
    </location>
</feature>
<sequence length="857" mass="92853">MDADVSDLSDETRVRPPPTPPPKDAHLLRSLHVAHPHGHHFDLDPYHHQRQHPKHIVPVIPRPPASRSLFHRTTVSDVQSLLLQLSIAVELVAPRLKQGARLWRNIDDLKDAFGGHAAEIATRLTGLGEADVAHTRHVLGVTRSDPADPADHAPAHPVGVYSTKANTPTDLPRPASPTSRHRSRSPSPGHRSPSPHQPSSPSSDTTVVVGHTPTTLDPQTNAAAGASLAAMQRTLERMRGATEAMLSKVNKIQSSSLYVLFTPPAVLQRKLDRLFSDLHTHWTDLLLHLTHLLSLDSSASSRLATRNVGKLAVAQGSPDWECLDDQHADAIAAQGDKYLTGVDGYDLSYTSAYNRYVAAARFGHARAAHQLGAMYERGLGRDVDLAQAGYWYRRAADGGHAPSMFALALLADPDTTPPTTNLSPTIRWLLLAARHRHSPAMVRLGSLLESGRGSPSGVPDPTGAASWYLRAAQAGSARGMACLAAVYYKCDAGAGGEGGDVAEAARWFRRAAELGDADGMNGVGVCYEEGRGVPRDEVAAKYWYARASAAGSGSGTCNLGWLELQEKNYEEAVRLFQLAAAKDSATAHFHLASLYTSGCPTPSGPIIPRNPTTAFHHLRRGAQLDHPESHLRCGDALCRGLGVDPDYDRAFHHYTRAAELSNVDGMVRLAQAWEVGLGCERSPRMAKVWYERAAKMGHVDAGYHLGALFEVGAGMKKNLRKAVALYTEAARRGSQAARNRLSELNDLAFDPEGAEDDLFEEETQTECSEISSTAKERGRKTRRREPGGHGRQSRSGSRRRSGSKTLRIEHDLGPPSPKQDAASFVPHADAESLAFQGNDGPQYEGPKPDTLNDWDDE</sequence>
<dbReference type="STRING" id="1344416.A0A139ALF4"/>
<evidence type="ECO:0000313" key="3">
    <source>
        <dbReference type="Proteomes" id="UP000070544"/>
    </source>
</evidence>
<feature type="compositionally biased region" description="Low complexity" evidence="1">
    <location>
        <begin position="185"/>
        <end position="203"/>
    </location>
</feature>
<dbReference type="Gene3D" id="1.25.40.10">
    <property type="entry name" value="Tetratricopeptide repeat domain"/>
    <property type="match status" value="3"/>
</dbReference>
<accession>A0A139ALF4</accession>
<dbReference type="SMART" id="SM00671">
    <property type="entry name" value="SEL1"/>
    <property type="match status" value="10"/>
</dbReference>
<evidence type="ECO:0000313" key="2">
    <source>
        <dbReference type="EMBL" id="KXS17622.1"/>
    </source>
</evidence>
<dbReference type="Pfam" id="PF08238">
    <property type="entry name" value="Sel1"/>
    <property type="match status" value="9"/>
</dbReference>
<name>A0A139ALF4_GONPJ</name>
<dbReference type="PANTHER" id="PTHR43628">
    <property type="entry name" value="ACTIVATOR OF C KINASE PROTEIN 1-RELATED"/>
    <property type="match status" value="1"/>
</dbReference>
<feature type="region of interest" description="Disordered" evidence="1">
    <location>
        <begin position="758"/>
        <end position="857"/>
    </location>
</feature>
<dbReference type="AlphaFoldDB" id="A0A139ALF4"/>
<dbReference type="OrthoDB" id="2384430at2759"/>
<feature type="region of interest" description="Disordered" evidence="1">
    <location>
        <begin position="142"/>
        <end position="222"/>
    </location>
</feature>
<dbReference type="Proteomes" id="UP000070544">
    <property type="component" value="Unassembled WGS sequence"/>
</dbReference>
<feature type="compositionally biased region" description="Basic and acidic residues" evidence="1">
    <location>
        <begin position="145"/>
        <end position="154"/>
    </location>
</feature>
<evidence type="ECO:0000256" key="1">
    <source>
        <dbReference type="SAM" id="MobiDB-lite"/>
    </source>
</evidence>
<dbReference type="InterPro" id="IPR052945">
    <property type="entry name" value="Mitotic_Regulator"/>
</dbReference>
<feature type="compositionally biased region" description="Polar residues" evidence="1">
    <location>
        <begin position="212"/>
        <end position="222"/>
    </location>
</feature>